<evidence type="ECO:0000313" key="1">
    <source>
        <dbReference type="EMBL" id="NPE15055.1"/>
    </source>
</evidence>
<dbReference type="GeneID" id="82158514"/>
<dbReference type="RefSeq" id="WP_172174464.1">
    <property type="nucleotide sequence ID" value="NZ_CASGIA010000027.1"/>
</dbReference>
<accession>A0ABX2AWP4</accession>
<sequence>MAKLSNWSDDYWLLLMQLYLRNPVGVKPMYSRPMVELSLELHIRPALLFTRMCAIANHETPYIEHLWETYGSNPRRLSAAVKRLRGMSGFCNAEAFYAGVNTVETFERDFRPICEDIDVIPVMLIMIIDLYFRLTPATMVPETPEVIELARVMRISPDVVNDVLQLYQHFDPYLSRPANLRLLSSPLMPACRTIWQRFGNSSIEGLASYARELKEFFL</sequence>
<comment type="caution">
    <text evidence="1">The sequence shown here is derived from an EMBL/GenBank/DDBJ whole genome shotgun (WGS) entry which is preliminary data.</text>
</comment>
<dbReference type="EMBL" id="JABKKE010000025">
    <property type="protein sequence ID" value="NPE15055.1"/>
    <property type="molecule type" value="Genomic_DNA"/>
</dbReference>
<gene>
    <name evidence="1" type="ORF">HPS55_12130</name>
</gene>
<protein>
    <submittedName>
        <fullName evidence="1">Uncharacterized protein</fullName>
    </submittedName>
</protein>
<organism evidence="1 2">
    <name type="scientific">Xylanibacter rodentium</name>
    <dbReference type="NCBI Taxonomy" id="2736289"/>
    <lineage>
        <taxon>Bacteria</taxon>
        <taxon>Pseudomonadati</taxon>
        <taxon>Bacteroidota</taxon>
        <taxon>Bacteroidia</taxon>
        <taxon>Bacteroidales</taxon>
        <taxon>Prevotellaceae</taxon>
        <taxon>Xylanibacter</taxon>
    </lineage>
</organism>
<dbReference type="Proteomes" id="UP001193734">
    <property type="component" value="Unassembled WGS sequence"/>
</dbReference>
<evidence type="ECO:0000313" key="2">
    <source>
        <dbReference type="Proteomes" id="UP001193734"/>
    </source>
</evidence>
<keyword evidence="2" id="KW-1185">Reference proteome</keyword>
<name>A0ABX2AWP4_9BACT</name>
<reference evidence="1 2" key="1">
    <citation type="submission" date="2020-05" db="EMBL/GenBank/DDBJ databases">
        <title>Distinct polysaccharide utilization as determinants for interspecies competition between intestinal Prevotella spp.</title>
        <authorList>
            <person name="Galvez E.J.C."/>
            <person name="Iljazovic A."/>
            <person name="Strowig T."/>
        </authorList>
    </citation>
    <scope>NUCLEOTIDE SEQUENCE [LARGE SCALE GENOMIC DNA]</scope>
    <source>
        <strain evidence="1 2">PROD</strain>
    </source>
</reference>
<proteinExistence type="predicted"/>